<dbReference type="Proteomes" id="UP001472677">
    <property type="component" value="Unassembled WGS sequence"/>
</dbReference>
<feature type="signal peptide" evidence="1">
    <location>
        <begin position="1"/>
        <end position="16"/>
    </location>
</feature>
<feature type="chain" id="PRO_5046734114" evidence="1">
    <location>
        <begin position="17"/>
        <end position="84"/>
    </location>
</feature>
<sequence length="84" mass="9121">MIAVGLILVWFWDSDSDCTPWVLVAGARRSEARRVPIAQAKAKALASCARLATPSVVHLASAGEGFYDTASWRLAPRARQMCAF</sequence>
<protein>
    <submittedName>
        <fullName evidence="2">Uncharacterized protein</fullName>
    </submittedName>
</protein>
<dbReference type="EMBL" id="JBBPBM010000038">
    <property type="protein sequence ID" value="KAK8527239.1"/>
    <property type="molecule type" value="Genomic_DNA"/>
</dbReference>
<reference evidence="2 3" key="1">
    <citation type="journal article" date="2024" name="G3 (Bethesda)">
        <title>Genome assembly of Hibiscus sabdariffa L. provides insights into metabolisms of medicinal natural products.</title>
        <authorList>
            <person name="Kim T."/>
        </authorList>
    </citation>
    <scope>NUCLEOTIDE SEQUENCE [LARGE SCALE GENOMIC DNA]</scope>
    <source>
        <strain evidence="2">TK-2024</strain>
        <tissue evidence="2">Old leaves</tissue>
    </source>
</reference>
<evidence type="ECO:0000256" key="1">
    <source>
        <dbReference type="SAM" id="SignalP"/>
    </source>
</evidence>
<keyword evidence="3" id="KW-1185">Reference proteome</keyword>
<organism evidence="2 3">
    <name type="scientific">Hibiscus sabdariffa</name>
    <name type="common">roselle</name>
    <dbReference type="NCBI Taxonomy" id="183260"/>
    <lineage>
        <taxon>Eukaryota</taxon>
        <taxon>Viridiplantae</taxon>
        <taxon>Streptophyta</taxon>
        <taxon>Embryophyta</taxon>
        <taxon>Tracheophyta</taxon>
        <taxon>Spermatophyta</taxon>
        <taxon>Magnoliopsida</taxon>
        <taxon>eudicotyledons</taxon>
        <taxon>Gunneridae</taxon>
        <taxon>Pentapetalae</taxon>
        <taxon>rosids</taxon>
        <taxon>malvids</taxon>
        <taxon>Malvales</taxon>
        <taxon>Malvaceae</taxon>
        <taxon>Malvoideae</taxon>
        <taxon>Hibiscus</taxon>
    </lineage>
</organism>
<keyword evidence="1" id="KW-0732">Signal</keyword>
<proteinExistence type="predicted"/>
<evidence type="ECO:0000313" key="2">
    <source>
        <dbReference type="EMBL" id="KAK8527239.1"/>
    </source>
</evidence>
<gene>
    <name evidence="2" type="ORF">V6N12_054461</name>
</gene>
<comment type="caution">
    <text evidence="2">The sequence shown here is derived from an EMBL/GenBank/DDBJ whole genome shotgun (WGS) entry which is preliminary data.</text>
</comment>
<accession>A0ABR2D0H7</accession>
<evidence type="ECO:0000313" key="3">
    <source>
        <dbReference type="Proteomes" id="UP001472677"/>
    </source>
</evidence>
<name>A0ABR2D0H7_9ROSI</name>